<gene>
    <name evidence="3" type="ORF">PIIN_07794</name>
</gene>
<dbReference type="PANTHER" id="PTHR12320:SF1">
    <property type="entry name" value="PROTEIN PHOSPHATASE PTC7 HOMOLOG"/>
    <property type="match status" value="1"/>
</dbReference>
<comment type="cofactor">
    <cofactor evidence="1">
        <name>Mn(2+)</name>
        <dbReference type="ChEBI" id="CHEBI:29035"/>
    </cofactor>
</comment>
<dbReference type="InterPro" id="IPR039123">
    <property type="entry name" value="PPTC7"/>
</dbReference>
<dbReference type="PANTHER" id="PTHR12320">
    <property type="entry name" value="PROTEIN PHOSPHATASE 2C"/>
    <property type="match status" value="1"/>
</dbReference>
<dbReference type="OMA" id="QKACNSL"/>
<protein>
    <recommendedName>
        <fullName evidence="1">Protein phosphatase</fullName>
        <ecNumber evidence="1">3.1.3.16</ecNumber>
    </recommendedName>
</protein>
<dbReference type="STRING" id="1109443.G4TR97"/>
<name>G4TR97_SERID</name>
<dbReference type="Gene3D" id="3.60.40.10">
    <property type="entry name" value="PPM-type phosphatase domain"/>
    <property type="match status" value="1"/>
</dbReference>
<dbReference type="eggNOG" id="KOG1379">
    <property type="taxonomic scope" value="Eukaryota"/>
</dbReference>
<dbReference type="EMBL" id="CAFZ01000257">
    <property type="protein sequence ID" value="CCA73840.1"/>
    <property type="molecule type" value="Genomic_DNA"/>
</dbReference>
<dbReference type="FunCoup" id="G4TR97">
    <property type="interactions" value="209"/>
</dbReference>
<dbReference type="GO" id="GO:0004722">
    <property type="term" value="F:protein serine/threonine phosphatase activity"/>
    <property type="evidence" value="ECO:0007669"/>
    <property type="project" value="UniProtKB-EC"/>
</dbReference>
<comment type="similarity">
    <text evidence="1">Belongs to the PP2C family.</text>
</comment>
<sequence>MSLGVADGVGGWSNMGIDPAMFSQALMFHAHRYSKGAWAGEPETDPTQDLDEPVEGWELTPQECIDLAYGGVLREKAVTCGSSTACVINLNASSGLLRAANLGDSGFSIIRSASLLHVQPPQTHYFNCPKQLSKIPDVMKWDGSIVDHPRDADVYSVNLQGGDIVIAYTDGLSDNLFPKDLLSISALVMRANSPPDELAQTLADRLVLYASQCMWDKKRPSPFELGCVASGQYWRGGKVDDVTVVVALVSEDA</sequence>
<comment type="caution">
    <text evidence="3">The sequence shown here is derived from an EMBL/GenBank/DDBJ whole genome shotgun (WGS) entry which is preliminary data.</text>
</comment>
<proteinExistence type="inferred from homology"/>
<keyword evidence="4" id="KW-1185">Reference proteome</keyword>
<evidence type="ECO:0000259" key="2">
    <source>
        <dbReference type="PROSITE" id="PS51746"/>
    </source>
</evidence>
<dbReference type="EC" id="3.1.3.16" evidence="1"/>
<evidence type="ECO:0000313" key="3">
    <source>
        <dbReference type="EMBL" id="CCA73840.1"/>
    </source>
</evidence>
<keyword evidence="1" id="KW-0904">Protein phosphatase</keyword>
<keyword evidence="1" id="KW-0479">Metal-binding</keyword>
<dbReference type="PROSITE" id="PS51746">
    <property type="entry name" value="PPM_2"/>
    <property type="match status" value="1"/>
</dbReference>
<keyword evidence="1" id="KW-0460">Magnesium</keyword>
<feature type="domain" description="PPM-type phosphatase" evidence="2">
    <location>
        <begin position="1"/>
        <end position="249"/>
    </location>
</feature>
<dbReference type="InterPro" id="IPR001932">
    <property type="entry name" value="PPM-type_phosphatase-like_dom"/>
</dbReference>
<keyword evidence="1" id="KW-0378">Hydrolase</keyword>
<evidence type="ECO:0000313" key="4">
    <source>
        <dbReference type="Proteomes" id="UP000007148"/>
    </source>
</evidence>
<dbReference type="HOGENOM" id="CLU_029404_3_2_1"/>
<organism evidence="3 4">
    <name type="scientific">Serendipita indica (strain DSM 11827)</name>
    <name type="common">Root endophyte fungus</name>
    <name type="synonym">Piriformospora indica</name>
    <dbReference type="NCBI Taxonomy" id="1109443"/>
    <lineage>
        <taxon>Eukaryota</taxon>
        <taxon>Fungi</taxon>
        <taxon>Dikarya</taxon>
        <taxon>Basidiomycota</taxon>
        <taxon>Agaricomycotina</taxon>
        <taxon>Agaricomycetes</taxon>
        <taxon>Sebacinales</taxon>
        <taxon>Serendipitaceae</taxon>
        <taxon>Serendipita</taxon>
    </lineage>
</organism>
<dbReference type="Proteomes" id="UP000007148">
    <property type="component" value="Unassembled WGS sequence"/>
</dbReference>
<dbReference type="SUPFAM" id="SSF81606">
    <property type="entry name" value="PP2C-like"/>
    <property type="match status" value="1"/>
</dbReference>
<dbReference type="SMART" id="SM00331">
    <property type="entry name" value="PP2C_SIG"/>
    <property type="match status" value="1"/>
</dbReference>
<dbReference type="InterPro" id="IPR036457">
    <property type="entry name" value="PPM-type-like_dom_sf"/>
</dbReference>
<keyword evidence="1" id="KW-0464">Manganese</keyword>
<comment type="catalytic activity">
    <reaction evidence="1">
        <text>O-phospho-L-seryl-[protein] + H2O = L-seryl-[protein] + phosphate</text>
        <dbReference type="Rhea" id="RHEA:20629"/>
        <dbReference type="Rhea" id="RHEA-COMP:9863"/>
        <dbReference type="Rhea" id="RHEA-COMP:11604"/>
        <dbReference type="ChEBI" id="CHEBI:15377"/>
        <dbReference type="ChEBI" id="CHEBI:29999"/>
        <dbReference type="ChEBI" id="CHEBI:43474"/>
        <dbReference type="ChEBI" id="CHEBI:83421"/>
        <dbReference type="EC" id="3.1.3.16"/>
    </reaction>
</comment>
<dbReference type="AlphaFoldDB" id="G4TR97"/>
<comment type="cofactor">
    <cofactor evidence="1">
        <name>Mg(2+)</name>
        <dbReference type="ChEBI" id="CHEBI:18420"/>
    </cofactor>
</comment>
<dbReference type="OrthoDB" id="60843at2759"/>
<comment type="catalytic activity">
    <reaction evidence="1">
        <text>O-phospho-L-threonyl-[protein] + H2O = L-threonyl-[protein] + phosphate</text>
        <dbReference type="Rhea" id="RHEA:47004"/>
        <dbReference type="Rhea" id="RHEA-COMP:11060"/>
        <dbReference type="Rhea" id="RHEA-COMP:11605"/>
        <dbReference type="ChEBI" id="CHEBI:15377"/>
        <dbReference type="ChEBI" id="CHEBI:30013"/>
        <dbReference type="ChEBI" id="CHEBI:43474"/>
        <dbReference type="ChEBI" id="CHEBI:61977"/>
        <dbReference type="EC" id="3.1.3.16"/>
    </reaction>
</comment>
<reference evidence="3 4" key="1">
    <citation type="journal article" date="2011" name="PLoS Pathog.">
        <title>Endophytic Life Strategies Decoded by Genome and Transcriptome Analyses of the Mutualistic Root Symbiont Piriformospora indica.</title>
        <authorList>
            <person name="Zuccaro A."/>
            <person name="Lahrmann U."/>
            <person name="Guldener U."/>
            <person name="Langen G."/>
            <person name="Pfiffi S."/>
            <person name="Biedenkopf D."/>
            <person name="Wong P."/>
            <person name="Samans B."/>
            <person name="Grimm C."/>
            <person name="Basiewicz M."/>
            <person name="Murat C."/>
            <person name="Martin F."/>
            <person name="Kogel K.H."/>
        </authorList>
    </citation>
    <scope>NUCLEOTIDE SEQUENCE [LARGE SCALE GENOMIC DNA]</scope>
    <source>
        <strain evidence="3 4">DSM 11827</strain>
    </source>
</reference>
<dbReference type="GO" id="GO:0046872">
    <property type="term" value="F:metal ion binding"/>
    <property type="evidence" value="ECO:0007669"/>
    <property type="project" value="UniProtKB-UniRule"/>
</dbReference>
<evidence type="ECO:0000256" key="1">
    <source>
        <dbReference type="RuleBase" id="RU366020"/>
    </source>
</evidence>
<dbReference type="InParanoid" id="G4TR97"/>
<accession>G4TR97</accession>